<dbReference type="GO" id="GO:0004436">
    <property type="term" value="F:phosphatidylinositol diacylglycerol-lyase activity"/>
    <property type="evidence" value="ECO:0007669"/>
    <property type="project" value="UniProtKB-EC"/>
</dbReference>
<dbReference type="ZFIN" id="ZDB-GENE-100921-77">
    <property type="gene designation" value="si:dkey-152b24.7"/>
</dbReference>
<dbReference type="ExpressionAtlas" id="E7F812">
    <property type="expression patterns" value="baseline and differential"/>
</dbReference>
<accession>E7F812</accession>
<dbReference type="Ensembl" id="ENSDART00000127721.3">
    <property type="protein sequence ID" value="ENSDARP00000108366.3"/>
    <property type="gene ID" value="ENSDARG00000099715.2"/>
</dbReference>
<feature type="domain" description="Phosphatidylinositol-specific phospholipase C X" evidence="2">
    <location>
        <begin position="44"/>
        <end position="176"/>
    </location>
</feature>
<name>E7F812_DANRE</name>
<evidence type="ECO:0000259" key="2">
    <source>
        <dbReference type="SMART" id="SM00148"/>
    </source>
</evidence>
<sequence length="288" mass="32611">MRVPVKVLCVFMLLLHKSFQQEVFNDEATLNLPANYKIGWMKTLDDSKLISHITIPGTHDTMALHGGPAAECQSWSLEDQLKAGIRYLDLRVNGNDLKLVHGVISQHTTFSDAIDTIKSFLSQHKTEAVLVRVKHQSNGPFPANVLNELKNDPDCWVSDKIPRIREVRGKIVFVQKNNFKLGIVLLETDEKDDYKVSHVKIKEAEITDHLNEALKDCKADIAVLSYSSGTGWPLLRLENTPKRVAKEINPWLYNHLQDLSEQNPKVCFGILAMDFPGFDLIQLLISFD</sequence>
<evidence type="ECO:0000256" key="1">
    <source>
        <dbReference type="SAM" id="SignalP"/>
    </source>
</evidence>
<dbReference type="PROSITE" id="PS50007">
    <property type="entry name" value="PIPLC_X_DOMAIN"/>
    <property type="match status" value="1"/>
</dbReference>
<dbReference type="HOGENOM" id="CLU_024117_3_0_1"/>
<dbReference type="OrthoDB" id="1046782at2759"/>
<dbReference type="GO" id="GO:0006629">
    <property type="term" value="P:lipid metabolic process"/>
    <property type="evidence" value="ECO:0007669"/>
    <property type="project" value="InterPro"/>
</dbReference>
<feature type="chain" id="PRO_5043058430" evidence="1 5">
    <location>
        <begin position="21"/>
        <end position="288"/>
    </location>
</feature>
<keyword evidence="1 5" id="KW-0732">Signal</keyword>
<dbReference type="AlphaFoldDB" id="E7F812"/>
<protein>
    <submittedName>
        <fullName evidence="6">1-phosphatidylinositol phosphodiesterase-like isoform X1</fullName>
    </submittedName>
    <submittedName>
        <fullName evidence="5">1-phosphatidylinositol phosphodiesterase-like precursor</fullName>
        <ecNumber evidence="5">4.6.1.13</ecNumber>
    </submittedName>
    <submittedName>
        <fullName evidence="3">Si:dkey-152b24.7</fullName>
    </submittedName>
</protein>
<dbReference type="Gene3D" id="3.20.20.190">
    <property type="entry name" value="Phosphatidylinositol (PI) phosphodiesterase"/>
    <property type="match status" value="1"/>
</dbReference>
<reference evidence="5" key="3">
    <citation type="journal article" date="2016" name="BMC Genomics">
        <title>Gene evolution and gene expression after whole genome duplication in fish: the PhyloFish database.</title>
        <authorList>
            <person name="Pasquier J."/>
            <person name="Cabau C."/>
            <person name="Nguyen T."/>
            <person name="Jouanno E."/>
            <person name="Severac D."/>
            <person name="Braasch I."/>
            <person name="Journot L."/>
            <person name="Pontarotti P."/>
            <person name="Klopp C."/>
            <person name="Postlethwait J.H."/>
            <person name="Guiguen Y."/>
            <person name="Bobe J."/>
        </authorList>
    </citation>
    <scope>NUCLEOTIDE SEQUENCE</scope>
    <source>
        <strain evidence="5">Tuebingen</strain>
    </source>
</reference>
<organism evidence="3">
    <name type="scientific">Danio rerio</name>
    <name type="common">Zebrafish</name>
    <name type="synonym">Brachydanio rerio</name>
    <dbReference type="NCBI Taxonomy" id="7955"/>
    <lineage>
        <taxon>Eukaryota</taxon>
        <taxon>Metazoa</taxon>
        <taxon>Chordata</taxon>
        <taxon>Craniata</taxon>
        <taxon>Vertebrata</taxon>
        <taxon>Euteleostomi</taxon>
        <taxon>Actinopterygii</taxon>
        <taxon>Neopterygii</taxon>
        <taxon>Teleostei</taxon>
        <taxon>Ostariophysi</taxon>
        <taxon>Cypriniformes</taxon>
        <taxon>Danionidae</taxon>
        <taxon>Danioninae</taxon>
        <taxon>Danio</taxon>
    </lineage>
</organism>
<dbReference type="RefSeq" id="NP_001373292.1">
    <property type="nucleotide sequence ID" value="NM_001386363.1"/>
</dbReference>
<dbReference type="Pfam" id="PF00388">
    <property type="entry name" value="PI-PLC-X"/>
    <property type="match status" value="1"/>
</dbReference>
<dbReference type="SUPFAM" id="SSF51695">
    <property type="entry name" value="PLC-like phosphodiesterases"/>
    <property type="match status" value="1"/>
</dbReference>
<dbReference type="InterPro" id="IPR017946">
    <property type="entry name" value="PLC-like_Pdiesterase_TIM-brl"/>
</dbReference>
<dbReference type="InterPro" id="IPR000909">
    <property type="entry name" value="PLipase_C_PInositol-sp_X_dom"/>
</dbReference>
<gene>
    <name evidence="3 5 6 7" type="primary">si:dkey-152b24.7</name>
</gene>
<evidence type="ECO:0000313" key="6">
    <source>
        <dbReference type="RefSeq" id="XP_068069926.1"/>
    </source>
</evidence>
<dbReference type="STRING" id="7955.ENSDARP00000108366"/>
<dbReference type="Proteomes" id="UP000000437">
    <property type="component" value="Chromosome 16"/>
</dbReference>
<dbReference type="PaxDb" id="7955-ENSDARP00000110443"/>
<dbReference type="CDD" id="cd08586">
    <property type="entry name" value="PI-PLCc_BcPLC_like"/>
    <property type="match status" value="1"/>
</dbReference>
<dbReference type="RefSeq" id="XP_068069926.1">
    <property type="nucleotide sequence ID" value="XM_068213825.1"/>
</dbReference>
<dbReference type="KEGG" id="dre:100000352"/>
<dbReference type="EMBL" id="BX323793">
    <property type="status" value="NOT_ANNOTATED_CDS"/>
    <property type="molecule type" value="Genomic_DNA"/>
</dbReference>
<evidence type="ECO:0000313" key="4">
    <source>
        <dbReference type="Proteomes" id="UP000000437"/>
    </source>
</evidence>
<reference evidence="3 4" key="2">
    <citation type="journal article" date="2013" name="Nature">
        <title>The zebrafish reference genome sequence and its relationship to the human genome.</title>
        <authorList>
            <consortium name="Genome Reference Consortium Zebrafish"/>
            <person name="Howe K."/>
            <person name="Clark M.D."/>
            <person name="Torroja C.F."/>
            <person name="Torrance J."/>
            <person name="Berthelot C."/>
            <person name="Muffato M."/>
            <person name="Collins J.E."/>
            <person name="Humphray S."/>
            <person name="McLaren K."/>
            <person name="Matthews L."/>
            <person name="McLaren S."/>
            <person name="Sealy I."/>
            <person name="Caccamo M."/>
            <person name="Churcher C."/>
            <person name="Scott C."/>
            <person name="Barrett J.C."/>
            <person name="Koch R."/>
            <person name="Rauch G.J."/>
            <person name="White S."/>
            <person name="Chow W."/>
            <person name="Kilian B."/>
            <person name="Quintais L.T."/>
            <person name="Guerra-Assuncao J.A."/>
            <person name="Zhou Y."/>
            <person name="Gu Y."/>
            <person name="Yen J."/>
            <person name="Vogel J.H."/>
            <person name="Eyre T."/>
            <person name="Redmond S."/>
            <person name="Banerjee R."/>
            <person name="Chi J."/>
            <person name="Fu B."/>
            <person name="Langley E."/>
            <person name="Maguire S.F."/>
            <person name="Laird G.K."/>
            <person name="Lloyd D."/>
            <person name="Kenyon E."/>
            <person name="Donaldson S."/>
            <person name="Sehra H."/>
            <person name="Almeida-King J."/>
            <person name="Loveland J."/>
            <person name="Trevanion S."/>
            <person name="Jones M."/>
            <person name="Quail M."/>
            <person name="Willey D."/>
            <person name="Hunt A."/>
            <person name="Burton J."/>
            <person name="Sims S."/>
            <person name="McLay K."/>
            <person name="Plumb B."/>
            <person name="Davis J."/>
            <person name="Clee C."/>
            <person name="Oliver K."/>
            <person name="Clark R."/>
            <person name="Riddle C."/>
            <person name="Elliot D."/>
            <person name="Eliott D."/>
            <person name="Threadgold G."/>
            <person name="Harden G."/>
            <person name="Ware D."/>
            <person name="Begum S."/>
            <person name="Mortimore B."/>
            <person name="Mortimer B."/>
            <person name="Kerry G."/>
            <person name="Heath P."/>
            <person name="Phillimore B."/>
            <person name="Tracey A."/>
            <person name="Corby N."/>
            <person name="Dunn M."/>
            <person name="Johnson C."/>
            <person name="Wood J."/>
            <person name="Clark S."/>
            <person name="Pelan S."/>
            <person name="Griffiths G."/>
            <person name="Smith M."/>
            <person name="Glithero R."/>
            <person name="Howden P."/>
            <person name="Barker N."/>
            <person name="Lloyd C."/>
            <person name="Stevens C."/>
            <person name="Harley J."/>
            <person name="Holt K."/>
            <person name="Panagiotidis G."/>
            <person name="Lovell J."/>
            <person name="Beasley H."/>
            <person name="Henderson C."/>
            <person name="Gordon D."/>
            <person name="Auger K."/>
            <person name="Wright D."/>
            <person name="Collins J."/>
            <person name="Raisen C."/>
            <person name="Dyer L."/>
            <person name="Leung K."/>
            <person name="Robertson L."/>
            <person name="Ambridge K."/>
            <person name="Leongamornlert D."/>
            <person name="McGuire S."/>
            <person name="Gilderthorp R."/>
            <person name="Griffiths C."/>
            <person name="Manthravadi D."/>
            <person name="Nichol S."/>
            <person name="Barker G."/>
            <person name="Whitehead S."/>
            <person name="Kay M."/>
            <person name="Brown J."/>
            <person name="Murnane C."/>
            <person name="Gray E."/>
            <person name="Humphries M."/>
            <person name="Sycamore N."/>
            <person name="Barker D."/>
            <person name="Saunders D."/>
            <person name="Wallis J."/>
            <person name="Babbage A."/>
            <person name="Hammond S."/>
            <person name="Mashreghi-Mohammadi M."/>
            <person name="Barr L."/>
            <person name="Martin S."/>
            <person name="Wray P."/>
            <person name="Ellington A."/>
            <person name="Matthews N."/>
            <person name="Ellwood M."/>
            <person name="Woodmansey R."/>
            <person name="Clark G."/>
            <person name="Cooper J."/>
            <person name="Cooper J."/>
            <person name="Tromans A."/>
            <person name="Grafham D."/>
            <person name="Skuce C."/>
            <person name="Pandian R."/>
            <person name="Andrews R."/>
            <person name="Harrison E."/>
            <person name="Kimberley A."/>
            <person name="Garnett J."/>
            <person name="Fosker N."/>
            <person name="Hall R."/>
            <person name="Garner P."/>
            <person name="Kelly D."/>
            <person name="Bird C."/>
            <person name="Palmer S."/>
            <person name="Gehring I."/>
            <person name="Berger A."/>
            <person name="Dooley C.M."/>
            <person name="Ersan-Urun Z."/>
            <person name="Eser C."/>
            <person name="Geiger H."/>
            <person name="Geisler M."/>
            <person name="Karotki L."/>
            <person name="Kirn A."/>
            <person name="Konantz J."/>
            <person name="Konantz M."/>
            <person name="Oberlander M."/>
            <person name="Rudolph-Geiger S."/>
            <person name="Teucke M."/>
            <person name="Lanz C."/>
            <person name="Raddatz G."/>
            <person name="Osoegawa K."/>
            <person name="Zhu B."/>
            <person name="Rapp A."/>
            <person name="Widaa S."/>
            <person name="Langford C."/>
            <person name="Yang F."/>
            <person name="Schuster S.C."/>
            <person name="Carter N.P."/>
            <person name="Harrow J."/>
            <person name="Ning Z."/>
            <person name="Herrero J."/>
            <person name="Searle S.M."/>
            <person name="Enright A."/>
            <person name="Geisler R."/>
            <person name="Plasterk R.H."/>
            <person name="Lee C."/>
            <person name="Westerfield M."/>
            <person name="de Jong P.J."/>
            <person name="Zon L.I."/>
            <person name="Postlethwait J.H."/>
            <person name="Nusslein-Volhard C."/>
            <person name="Hubbard T.J."/>
            <person name="Roest Crollius H."/>
            <person name="Rogers J."/>
            <person name="Stemple D.L."/>
        </authorList>
    </citation>
    <scope>NUCLEOTIDE SEQUENCE [LARGE SCALE GENOMIC DNA]</scope>
    <source>
        <strain evidence="3 4">Tuebingen</strain>
    </source>
</reference>
<dbReference type="PANTHER" id="PTHR13593">
    <property type="match status" value="1"/>
</dbReference>
<proteinExistence type="predicted"/>
<dbReference type="GeneTree" id="ENSGT00390000010118"/>
<keyword evidence="4" id="KW-1185">Reference proteome</keyword>
<dbReference type="Bgee" id="ENSDARG00000099715">
    <property type="expression patterns" value="Expressed in ovary and 14 other cell types or tissues"/>
</dbReference>
<dbReference type="GO" id="GO:0008081">
    <property type="term" value="F:phosphoric diester hydrolase activity"/>
    <property type="evidence" value="ECO:0000318"/>
    <property type="project" value="GO_Central"/>
</dbReference>
<dbReference type="PANTHER" id="PTHR13593:SF147">
    <property type="entry name" value="1-PHOSPHATIDYLINOSITOL PHOSPHODIESTERASE-LIKE-RELATED"/>
    <property type="match status" value="1"/>
</dbReference>
<dbReference type="EC" id="4.6.1.13" evidence="5"/>
<reference evidence="5 6" key="4">
    <citation type="submission" date="2025-04" db="UniProtKB">
        <authorList>
            <consortium name="RefSeq"/>
        </authorList>
    </citation>
    <scope>IDENTIFICATION</scope>
    <source>
        <strain evidence="5 6">Tuebingen</strain>
    </source>
</reference>
<dbReference type="AGR" id="ZFIN:ZDB-GENE-100921-77"/>
<dbReference type="InterPro" id="IPR051057">
    <property type="entry name" value="PI-PLC_domain"/>
</dbReference>
<accession>A0A8M3AJG8</accession>
<evidence type="ECO:0000313" key="5">
    <source>
        <dbReference type="RefSeq" id="NP_001373292.1"/>
    </source>
</evidence>
<dbReference type="GeneID" id="100000352"/>
<feature type="signal peptide" evidence="1">
    <location>
        <begin position="1"/>
        <end position="20"/>
    </location>
</feature>
<dbReference type="SMR" id="E7F812"/>
<evidence type="ECO:0000313" key="7">
    <source>
        <dbReference type="ZFIN" id="ZDB-GENE-100921-77"/>
    </source>
</evidence>
<dbReference type="SMART" id="SM00148">
    <property type="entry name" value="PLCXc"/>
    <property type="match status" value="1"/>
</dbReference>
<reference evidence="3" key="1">
    <citation type="submission" date="2011-06" db="UniProtKB">
        <authorList>
            <consortium name="Ensembl"/>
        </authorList>
    </citation>
    <scope>IDENTIFICATION</scope>
    <source>
        <strain evidence="3">Tuebingen</strain>
    </source>
</reference>
<evidence type="ECO:0000313" key="3">
    <source>
        <dbReference type="Ensembl" id="ENSDARP00000108366"/>
    </source>
</evidence>